<dbReference type="EMBL" id="CACRXK020000576">
    <property type="protein sequence ID" value="CAB3983106.1"/>
    <property type="molecule type" value="Genomic_DNA"/>
</dbReference>
<dbReference type="OrthoDB" id="10304412at2759"/>
<evidence type="ECO:0000313" key="1">
    <source>
        <dbReference type="EMBL" id="CAB3983106.1"/>
    </source>
</evidence>
<dbReference type="AlphaFoldDB" id="A0A7D9DDF8"/>
<organism evidence="1 2">
    <name type="scientific">Paramuricea clavata</name>
    <name type="common">Red gorgonian</name>
    <name type="synonym">Violescent sea-whip</name>
    <dbReference type="NCBI Taxonomy" id="317549"/>
    <lineage>
        <taxon>Eukaryota</taxon>
        <taxon>Metazoa</taxon>
        <taxon>Cnidaria</taxon>
        <taxon>Anthozoa</taxon>
        <taxon>Octocorallia</taxon>
        <taxon>Malacalcyonacea</taxon>
        <taxon>Plexauridae</taxon>
        <taxon>Paramuricea</taxon>
    </lineage>
</organism>
<comment type="caution">
    <text evidence="1">The sequence shown here is derived from an EMBL/GenBank/DDBJ whole genome shotgun (WGS) entry which is preliminary data.</text>
</comment>
<evidence type="ECO:0000313" key="2">
    <source>
        <dbReference type="Proteomes" id="UP001152795"/>
    </source>
</evidence>
<name>A0A7D9DDF8_PARCT</name>
<protein>
    <submittedName>
        <fullName evidence="1">Uncharacterized protein</fullName>
    </submittedName>
</protein>
<reference evidence="1" key="1">
    <citation type="submission" date="2020-04" db="EMBL/GenBank/DDBJ databases">
        <authorList>
            <person name="Alioto T."/>
            <person name="Alioto T."/>
            <person name="Gomez Garrido J."/>
        </authorList>
    </citation>
    <scope>NUCLEOTIDE SEQUENCE</scope>
    <source>
        <strain evidence="1">A484AB</strain>
    </source>
</reference>
<dbReference type="Proteomes" id="UP001152795">
    <property type="component" value="Unassembled WGS sequence"/>
</dbReference>
<gene>
    <name evidence="1" type="ORF">PACLA_8A015107</name>
</gene>
<proteinExistence type="predicted"/>
<accession>A0A7D9DDF8</accession>
<sequence length="155" mass="17734">MSNRLLINIANAVEWLNDRAKDRVFYKGVVKFLEEAASILEPAVESLRGKDIHQTDQIVDEDSILMILNDLIDHIDYITNKDGMQMTSRLEKARQRLDLARQTMRLESAIIPETRVDLQKILDNVESALQEDSDNINLKTALVRLRGTMNDLSNV</sequence>
<keyword evidence="2" id="KW-1185">Reference proteome</keyword>